<evidence type="ECO:0000313" key="3">
    <source>
        <dbReference type="EMBL" id="CAG6623213.1"/>
    </source>
</evidence>
<keyword evidence="1" id="KW-1133">Transmembrane helix</keyword>
<feature type="chain" id="PRO_5036428506" description="Envelope protein" evidence="2">
    <location>
        <begin position="22"/>
        <end position="569"/>
    </location>
</feature>
<feature type="transmembrane region" description="Helical" evidence="1">
    <location>
        <begin position="508"/>
        <end position="527"/>
    </location>
</feature>
<organism evidence="3">
    <name type="scientific">Cacopsylla melanoneura</name>
    <dbReference type="NCBI Taxonomy" id="428564"/>
    <lineage>
        <taxon>Eukaryota</taxon>
        <taxon>Metazoa</taxon>
        <taxon>Ecdysozoa</taxon>
        <taxon>Arthropoda</taxon>
        <taxon>Hexapoda</taxon>
        <taxon>Insecta</taxon>
        <taxon>Pterygota</taxon>
        <taxon>Neoptera</taxon>
        <taxon>Paraneoptera</taxon>
        <taxon>Hemiptera</taxon>
        <taxon>Sternorrhyncha</taxon>
        <taxon>Psylloidea</taxon>
        <taxon>Psyllidae</taxon>
        <taxon>Psyllinae</taxon>
        <taxon>Cacopsylla</taxon>
    </lineage>
</organism>
<evidence type="ECO:0000256" key="2">
    <source>
        <dbReference type="SAM" id="SignalP"/>
    </source>
</evidence>
<keyword evidence="2" id="KW-0732">Signal</keyword>
<name>A0A8D8Q3G3_9HEMI</name>
<sequence length="569" mass="65373">MIAFYLFVFICSQFIIGPGLSYTIKNITENTGVLPINLGQAGLQKSTFTIVHHYNLQPIFEELDDLNLQHNRIQKLTINTTDLQNYDKIVQHMRYIILDKLKTINFTFSQPRTKRSLMPQLGSLIKIFTGNLDEEDGKRYDQILKDIETNGERLQKQVELQYSFNTEATKRFELVIKNIEHNEDVLEKKISQLTEIVYQGFDFMLTEPAYNQIIVLYNNLYSIIQEVENSLTFCQAKTFHPSILRFGELQAELEKLKSTHQGTIPIEVNNLSDLQKIIEVSCKVLNNKIHYFLSFPINHETKYDLYFLLPIPTFSNLGLTTILPKNKYLLKSTNVIIPLNNICEVGSTIQCFIKDVDHSKADSCEIQVLQAEPPTSCQHTPLEIAGNHIDFIPEINQYLIVFPSLDTLKLDLDNGEETQKLQGIYLLDGVTKIIYHGQNINYQYSSDGKPFILNNIHVNISEDKLSDFKIKLENVRLDNIKINQLIPHQKTVKSLELSSETWKIVNCINLIIVILLVVSLILKSYLLKYFRIFWTRMSKNDTPPTTFNVSNSSLGGLYPNLSLPGDAKV</sequence>
<keyword evidence="1" id="KW-0472">Membrane</keyword>
<dbReference type="EMBL" id="HBUF01172585">
    <property type="protein sequence ID" value="CAG6653227.1"/>
    <property type="molecule type" value="Transcribed_RNA"/>
</dbReference>
<dbReference type="AlphaFoldDB" id="A0A8D8Q3G3"/>
<protein>
    <recommendedName>
        <fullName evidence="4">Envelope protein</fullName>
    </recommendedName>
</protein>
<reference evidence="3" key="1">
    <citation type="submission" date="2021-05" db="EMBL/GenBank/DDBJ databases">
        <authorList>
            <person name="Alioto T."/>
            <person name="Alioto T."/>
            <person name="Gomez Garrido J."/>
        </authorList>
    </citation>
    <scope>NUCLEOTIDE SEQUENCE</scope>
</reference>
<keyword evidence="1" id="KW-0812">Transmembrane</keyword>
<dbReference type="EMBL" id="HBUF01054311">
    <property type="protein sequence ID" value="CAG6623213.1"/>
    <property type="molecule type" value="Transcribed_RNA"/>
</dbReference>
<accession>A0A8D8Q3G3</accession>
<feature type="signal peptide" evidence="2">
    <location>
        <begin position="1"/>
        <end position="21"/>
    </location>
</feature>
<evidence type="ECO:0000256" key="1">
    <source>
        <dbReference type="SAM" id="Phobius"/>
    </source>
</evidence>
<evidence type="ECO:0008006" key="4">
    <source>
        <dbReference type="Google" id="ProtNLM"/>
    </source>
</evidence>
<proteinExistence type="predicted"/>